<evidence type="ECO:0000313" key="2">
    <source>
        <dbReference type="Proteomes" id="UP000319658"/>
    </source>
</evidence>
<dbReference type="EMBL" id="MN102098">
    <property type="protein sequence ID" value="QDJ97061.1"/>
    <property type="molecule type" value="Genomic_DNA"/>
</dbReference>
<gene>
    <name evidence="1" type="ORF">D3_0064</name>
</gene>
<organism evidence="1 2">
    <name type="scientific">Aeromonas phage D3</name>
    <dbReference type="NCBI Taxonomy" id="2593327"/>
    <lineage>
        <taxon>Viruses</taxon>
        <taxon>Duplodnaviria</taxon>
        <taxon>Heunggongvirae</taxon>
        <taxon>Uroviricota</taxon>
        <taxon>Caudoviricetes</taxon>
        <taxon>Chimalliviridae</taxon>
        <taxon>Ludhianavirus</taxon>
        <taxon>Ludhianavirus D3</taxon>
    </lineage>
</organism>
<reference evidence="1 2" key="1">
    <citation type="submission" date="2019-06" db="EMBL/GenBank/DDBJ databases">
        <title>Complete genome sequence of Aeromonas hydrophila bacteriophage D3.</title>
        <authorList>
            <person name="Rai S."/>
            <person name="Tyagi A."/>
            <person name="Kumar N."/>
            <person name="Singh N."/>
        </authorList>
    </citation>
    <scope>NUCLEOTIDE SEQUENCE [LARGE SCALE GENOMIC DNA]</scope>
</reference>
<keyword evidence="2" id="KW-1185">Reference proteome</keyword>
<sequence>MRFTINELKEFVTGTGTRQADGSLKPVRPHQLGGLIGLKRRFKDAALVLCKKADVVTWDD</sequence>
<evidence type="ECO:0000313" key="1">
    <source>
        <dbReference type="EMBL" id="QDJ97061.1"/>
    </source>
</evidence>
<proteinExistence type="predicted"/>
<name>A0A514TVK3_9CAUD</name>
<protein>
    <submittedName>
        <fullName evidence="1">Uncharacterized protein</fullName>
    </submittedName>
</protein>
<accession>A0A514TVK3</accession>
<dbReference type="Proteomes" id="UP000319658">
    <property type="component" value="Segment"/>
</dbReference>